<dbReference type="Proteomes" id="UP000198625">
    <property type="component" value="Unassembled WGS sequence"/>
</dbReference>
<dbReference type="Pfam" id="PF00440">
    <property type="entry name" value="TetR_N"/>
    <property type="match status" value="1"/>
</dbReference>
<dbReference type="SUPFAM" id="SSF46689">
    <property type="entry name" value="Homeodomain-like"/>
    <property type="match status" value="1"/>
</dbReference>
<reference evidence="5" key="1">
    <citation type="submission" date="2016-10" db="EMBL/GenBank/DDBJ databases">
        <authorList>
            <person name="Varghese N."/>
            <person name="Submissions S."/>
        </authorList>
    </citation>
    <scope>NUCLEOTIDE SEQUENCE [LARGE SCALE GENOMIC DNA]</scope>
    <source>
        <strain evidence="5">DSM 21650</strain>
    </source>
</reference>
<dbReference type="PANTHER" id="PTHR43479">
    <property type="entry name" value="ACREF/ENVCD OPERON REPRESSOR-RELATED"/>
    <property type="match status" value="1"/>
</dbReference>
<sequence length="197" mass="22997">MNKRTQQANKTKKRIIDCARKLFLEKGYSNVSVDEIIREAGSSKGGFYTHFKTKEQLIFSMVGLVDEAYLKFSESERRYKNTIEKIYLLMEYVFEFMEKEIGLDFMSVIYSSQIKAQTTNRFLISPEREYYRRLEMLTKEGQKNGELSTELPSSEMVAILTTCARGVIYDWCLQEGAFQLRSYGMKVIGIVLNQFKL</sequence>
<dbReference type="InterPro" id="IPR023772">
    <property type="entry name" value="DNA-bd_HTH_TetR-type_CS"/>
</dbReference>
<keyword evidence="5" id="KW-1185">Reference proteome</keyword>
<dbReference type="STRING" id="415015.SAMN05660462_01908"/>
<dbReference type="RefSeq" id="WP_091730343.1">
    <property type="nucleotide sequence ID" value="NZ_FNQE01000020.1"/>
</dbReference>
<dbReference type="AlphaFoldDB" id="A0A1H3QG12"/>
<dbReference type="PROSITE" id="PS01081">
    <property type="entry name" value="HTH_TETR_1"/>
    <property type="match status" value="1"/>
</dbReference>
<dbReference type="InterPro" id="IPR050624">
    <property type="entry name" value="HTH-type_Tx_Regulator"/>
</dbReference>
<dbReference type="InterPro" id="IPR001647">
    <property type="entry name" value="HTH_TetR"/>
</dbReference>
<dbReference type="PROSITE" id="PS50977">
    <property type="entry name" value="HTH_TETR_2"/>
    <property type="match status" value="1"/>
</dbReference>
<dbReference type="InterPro" id="IPR013571">
    <property type="entry name" value="Tscrpt_reg_QacR_C"/>
</dbReference>
<evidence type="ECO:0000259" key="3">
    <source>
        <dbReference type="PROSITE" id="PS50977"/>
    </source>
</evidence>
<dbReference type="GO" id="GO:0045892">
    <property type="term" value="P:negative regulation of DNA-templated transcription"/>
    <property type="evidence" value="ECO:0007669"/>
    <property type="project" value="InterPro"/>
</dbReference>
<feature type="domain" description="HTH tetR-type" evidence="3">
    <location>
        <begin position="9"/>
        <end position="69"/>
    </location>
</feature>
<dbReference type="EMBL" id="FNQE01000020">
    <property type="protein sequence ID" value="SDZ11955.1"/>
    <property type="molecule type" value="Genomic_DNA"/>
</dbReference>
<evidence type="ECO:0000256" key="1">
    <source>
        <dbReference type="ARBA" id="ARBA00023125"/>
    </source>
</evidence>
<organism evidence="4 5">
    <name type="scientific">Proteiniborus ethanoligenes</name>
    <dbReference type="NCBI Taxonomy" id="415015"/>
    <lineage>
        <taxon>Bacteria</taxon>
        <taxon>Bacillati</taxon>
        <taxon>Bacillota</taxon>
        <taxon>Clostridia</taxon>
        <taxon>Eubacteriales</taxon>
        <taxon>Proteiniborus</taxon>
    </lineage>
</organism>
<dbReference type="Pfam" id="PF08360">
    <property type="entry name" value="TetR_C_5"/>
    <property type="match status" value="1"/>
</dbReference>
<dbReference type="GO" id="GO:0003677">
    <property type="term" value="F:DNA binding"/>
    <property type="evidence" value="ECO:0007669"/>
    <property type="project" value="UniProtKB-UniRule"/>
</dbReference>
<evidence type="ECO:0000313" key="5">
    <source>
        <dbReference type="Proteomes" id="UP000198625"/>
    </source>
</evidence>
<keyword evidence="1 2" id="KW-0238">DNA-binding</keyword>
<dbReference type="OrthoDB" id="9785164at2"/>
<dbReference type="InterPro" id="IPR009057">
    <property type="entry name" value="Homeodomain-like_sf"/>
</dbReference>
<evidence type="ECO:0000256" key="2">
    <source>
        <dbReference type="PROSITE-ProRule" id="PRU00335"/>
    </source>
</evidence>
<evidence type="ECO:0000313" key="4">
    <source>
        <dbReference type="EMBL" id="SDZ11955.1"/>
    </source>
</evidence>
<gene>
    <name evidence="4" type="ORF">SAMN05660462_01908</name>
</gene>
<proteinExistence type="predicted"/>
<accession>A0A1H3QG12</accession>
<dbReference type="SUPFAM" id="SSF48498">
    <property type="entry name" value="Tetracyclin repressor-like, C-terminal domain"/>
    <property type="match status" value="1"/>
</dbReference>
<dbReference type="GO" id="GO:0003700">
    <property type="term" value="F:DNA-binding transcription factor activity"/>
    <property type="evidence" value="ECO:0007669"/>
    <property type="project" value="InterPro"/>
</dbReference>
<dbReference type="Gene3D" id="1.10.357.10">
    <property type="entry name" value="Tetracycline Repressor, domain 2"/>
    <property type="match status" value="1"/>
</dbReference>
<name>A0A1H3QG12_9FIRM</name>
<feature type="DNA-binding region" description="H-T-H motif" evidence="2">
    <location>
        <begin position="32"/>
        <end position="51"/>
    </location>
</feature>
<dbReference type="InterPro" id="IPR036271">
    <property type="entry name" value="Tet_transcr_reg_TetR-rel_C_sf"/>
</dbReference>
<dbReference type="PRINTS" id="PR00455">
    <property type="entry name" value="HTHTETR"/>
</dbReference>
<protein>
    <submittedName>
        <fullName evidence="4">Transcriptional regulator, TetR family</fullName>
    </submittedName>
</protein>
<dbReference type="PANTHER" id="PTHR43479:SF11">
    <property type="entry name" value="ACREF_ENVCD OPERON REPRESSOR-RELATED"/>
    <property type="match status" value="1"/>
</dbReference>